<sequence length="528" mass="60244">MHTITKKELKQILASRFENDLHKKLCELPLPSCLKDIYKAANRIKEAIERNEKVAIVGDYDVDGIISCVILSEFFDDIGFDYSVKIPNRFKDGYGLNEEIINELENIKVIITVDNGIAALEAAKLCKERGIDLIITDHHTPLQTLPQAYAIINPKQKECNFPNIEICGAQVAWYLIAALKEVCRLKYDMCKFLELLAIAIVADMMELRDLNRACVRRGIECINKSKRAAFRAMKHYYQKDKFAIDNIGFLIAPLINSAGRMDDASVSYKFLHTKDFNKAMDYLEQIISFNESRKDEEKQLFEESLKQIDEKQSCIIVGGEEWHEGVLGIVASRLAKHFKKPSFVFSINANKLKGSARSVGKIDILSLISKANPYLKNYGGHKGAAGLSLELKDYENFKNLIQKESTLINKEEFLDTEETLGVLEPSEIDFEMLEILESFEPFGYKNPRPYFVLKNLKVKNKKLLGKEKKHLKLILVKDNKTIEALFFNFDKEPNLEETIDVVGSISKNEFRGLVTPQFIIQELSLFSS</sequence>
<dbReference type="GO" id="GO:0006310">
    <property type="term" value="P:DNA recombination"/>
    <property type="evidence" value="ECO:0007669"/>
    <property type="project" value="InterPro"/>
</dbReference>
<dbReference type="GO" id="GO:0006281">
    <property type="term" value="P:DNA repair"/>
    <property type="evidence" value="ECO:0007669"/>
    <property type="project" value="InterPro"/>
</dbReference>
<dbReference type="PANTHER" id="PTHR30255:SF2">
    <property type="entry name" value="SINGLE-STRANDED-DNA-SPECIFIC EXONUCLEASE RECJ"/>
    <property type="match status" value="1"/>
</dbReference>
<dbReference type="Gene3D" id="3.10.310.30">
    <property type="match status" value="1"/>
</dbReference>
<feature type="domain" description="DHHA1" evidence="7">
    <location>
        <begin position="314"/>
        <end position="402"/>
    </location>
</feature>
<dbReference type="EMBL" id="LDWY01000046">
    <property type="protein sequence ID" value="PHY90909.1"/>
    <property type="molecule type" value="Genomic_DNA"/>
</dbReference>
<dbReference type="GO" id="GO:0003676">
    <property type="term" value="F:nucleic acid binding"/>
    <property type="evidence" value="ECO:0007669"/>
    <property type="project" value="InterPro"/>
</dbReference>
<dbReference type="RefSeq" id="WP_099461443.1">
    <property type="nucleotide sequence ID" value="NZ_LDWY01000046.1"/>
</dbReference>
<feature type="domain" description="DDH" evidence="6">
    <location>
        <begin position="53"/>
        <end position="200"/>
    </location>
</feature>
<dbReference type="Pfam" id="PF02272">
    <property type="entry name" value="DHHA1"/>
    <property type="match status" value="1"/>
</dbReference>
<evidence type="ECO:0000259" key="6">
    <source>
        <dbReference type="Pfam" id="PF01368"/>
    </source>
</evidence>
<dbReference type="Pfam" id="PF17768">
    <property type="entry name" value="RecJ_OB"/>
    <property type="match status" value="1"/>
</dbReference>
<proteinExistence type="inferred from homology"/>
<evidence type="ECO:0000313" key="10">
    <source>
        <dbReference type="Proteomes" id="UP000237472"/>
    </source>
</evidence>
<evidence type="ECO:0000256" key="5">
    <source>
        <dbReference type="ARBA" id="ARBA00022839"/>
    </source>
</evidence>
<evidence type="ECO:0000259" key="7">
    <source>
        <dbReference type="Pfam" id="PF02272"/>
    </source>
</evidence>
<dbReference type="GO" id="GO:0008409">
    <property type="term" value="F:5'-3' exonuclease activity"/>
    <property type="evidence" value="ECO:0007669"/>
    <property type="project" value="InterPro"/>
</dbReference>
<dbReference type="Proteomes" id="UP000237472">
    <property type="component" value="Unassembled WGS sequence"/>
</dbReference>
<keyword evidence="5" id="KW-0269">Exonuclease</keyword>
<organism evidence="9 10">
    <name type="scientific">Campylobacter vulpis</name>
    <dbReference type="NCBI Taxonomy" id="1655500"/>
    <lineage>
        <taxon>Bacteria</taxon>
        <taxon>Pseudomonadati</taxon>
        <taxon>Campylobacterota</taxon>
        <taxon>Epsilonproteobacteria</taxon>
        <taxon>Campylobacterales</taxon>
        <taxon>Campylobacteraceae</taxon>
        <taxon>Campylobacter</taxon>
    </lineage>
</organism>
<evidence type="ECO:0000259" key="8">
    <source>
        <dbReference type="Pfam" id="PF17768"/>
    </source>
</evidence>
<dbReference type="InterPro" id="IPR038763">
    <property type="entry name" value="DHH_sf"/>
</dbReference>
<reference evidence="10" key="1">
    <citation type="submission" date="2015-06" db="EMBL/GenBank/DDBJ databases">
        <authorList>
            <person name="Parisi A."/>
            <person name="Chiara M."/>
            <person name="Florio D."/>
            <person name="Miccolupo A."/>
            <person name="Manzari C."/>
            <person name="Mion D."/>
            <person name="Caruso M."/>
            <person name="D'erchia A.M."/>
            <person name="Zanoni R."/>
        </authorList>
    </citation>
    <scope>NUCLEOTIDE SEQUENCE [LARGE SCALE GENOMIC DNA]</scope>
    <source>
        <strain evidence="10">73/13</strain>
    </source>
</reference>
<dbReference type="InterPro" id="IPR051673">
    <property type="entry name" value="SSDNA_exonuclease_RecJ"/>
</dbReference>
<gene>
    <name evidence="9" type="ORF">AA994_03940</name>
</gene>
<evidence type="ECO:0000313" key="9">
    <source>
        <dbReference type="EMBL" id="PHY90909.1"/>
    </source>
</evidence>
<name>A0A2G4R2W6_9BACT</name>
<evidence type="ECO:0000256" key="2">
    <source>
        <dbReference type="ARBA" id="ARBA00019841"/>
    </source>
</evidence>
<dbReference type="InterPro" id="IPR003156">
    <property type="entry name" value="DHHA1_dom"/>
</dbReference>
<dbReference type="AlphaFoldDB" id="A0A2G4R2W6"/>
<feature type="domain" description="RecJ OB" evidence="8">
    <location>
        <begin position="422"/>
        <end position="521"/>
    </location>
</feature>
<evidence type="ECO:0000256" key="1">
    <source>
        <dbReference type="ARBA" id="ARBA00005915"/>
    </source>
</evidence>
<accession>A0A2G4R2W6</accession>
<dbReference type="PANTHER" id="PTHR30255">
    <property type="entry name" value="SINGLE-STRANDED-DNA-SPECIFIC EXONUCLEASE RECJ"/>
    <property type="match status" value="1"/>
</dbReference>
<dbReference type="InterPro" id="IPR001667">
    <property type="entry name" value="DDH_dom"/>
</dbReference>
<dbReference type="SUPFAM" id="SSF64182">
    <property type="entry name" value="DHH phosphoesterases"/>
    <property type="match status" value="1"/>
</dbReference>
<keyword evidence="4" id="KW-0378">Hydrolase</keyword>
<comment type="caution">
    <text evidence="9">The sequence shown here is derived from an EMBL/GenBank/DDBJ whole genome shotgun (WGS) entry which is preliminary data.</text>
</comment>
<dbReference type="InterPro" id="IPR041122">
    <property type="entry name" value="RecJ_OB"/>
</dbReference>
<protein>
    <recommendedName>
        <fullName evidence="2">Single-stranded-DNA-specific exonuclease RecJ</fullName>
    </recommendedName>
</protein>
<dbReference type="NCBIfam" id="TIGR00644">
    <property type="entry name" value="recJ"/>
    <property type="match status" value="1"/>
</dbReference>
<dbReference type="Gene3D" id="3.90.1640.30">
    <property type="match status" value="1"/>
</dbReference>
<dbReference type="OrthoDB" id="9809852at2"/>
<keyword evidence="3" id="KW-0540">Nuclease</keyword>
<evidence type="ECO:0000256" key="3">
    <source>
        <dbReference type="ARBA" id="ARBA00022722"/>
    </source>
</evidence>
<evidence type="ECO:0000256" key="4">
    <source>
        <dbReference type="ARBA" id="ARBA00022801"/>
    </source>
</evidence>
<dbReference type="InterPro" id="IPR004610">
    <property type="entry name" value="RecJ"/>
</dbReference>
<comment type="similarity">
    <text evidence="1">Belongs to the RecJ family.</text>
</comment>
<dbReference type="Pfam" id="PF01368">
    <property type="entry name" value="DHH"/>
    <property type="match status" value="1"/>
</dbReference>